<protein>
    <submittedName>
        <fullName evidence="1">Uncharacterized protein</fullName>
    </submittedName>
</protein>
<accession>A0ABT7AYN0</accession>
<gene>
    <name evidence="1" type="ORF">PMG71_17305</name>
</gene>
<proteinExistence type="predicted"/>
<name>A0ABT7AYN0_9CYAN</name>
<keyword evidence="2" id="KW-1185">Reference proteome</keyword>
<comment type="caution">
    <text evidence="1">The sequence shown here is derived from an EMBL/GenBank/DDBJ whole genome shotgun (WGS) entry which is preliminary data.</text>
</comment>
<dbReference type="Proteomes" id="UP001235303">
    <property type="component" value="Unassembled WGS sequence"/>
</dbReference>
<evidence type="ECO:0000313" key="1">
    <source>
        <dbReference type="EMBL" id="MDJ1171188.1"/>
    </source>
</evidence>
<sequence length="71" mass="8353">MSTFNSSSLSLFPEDDLIEKFSRIYSTGYVSWEEYHRLESSFSSSRLEEEEKDMIGRLRHAIKRGWVKTTA</sequence>
<organism evidence="1 2">
    <name type="scientific">Roseofilum acuticapitatum BLCC-M154</name>
    <dbReference type="NCBI Taxonomy" id="3022444"/>
    <lineage>
        <taxon>Bacteria</taxon>
        <taxon>Bacillati</taxon>
        <taxon>Cyanobacteriota</taxon>
        <taxon>Cyanophyceae</taxon>
        <taxon>Desertifilales</taxon>
        <taxon>Desertifilaceae</taxon>
        <taxon>Roseofilum</taxon>
        <taxon>Roseofilum acuticapitatum</taxon>
    </lineage>
</organism>
<dbReference type="EMBL" id="JAQOSP010000108">
    <property type="protein sequence ID" value="MDJ1171188.1"/>
    <property type="molecule type" value="Genomic_DNA"/>
</dbReference>
<dbReference type="RefSeq" id="WP_283754943.1">
    <property type="nucleotide sequence ID" value="NZ_JAQOSP010000108.1"/>
</dbReference>
<reference evidence="1 2" key="1">
    <citation type="submission" date="2023-01" db="EMBL/GenBank/DDBJ databases">
        <title>Novel diversity within Roseofilum (Cyanobacteria; Desertifilaceae) from marine benthic mats with descriptions of four novel species.</title>
        <authorList>
            <person name="Wang Y."/>
            <person name="Berthold D.E."/>
            <person name="Hu J."/>
            <person name="Lefler F.W."/>
            <person name="Laughinghouse H.D. IV."/>
        </authorList>
    </citation>
    <scope>NUCLEOTIDE SEQUENCE [LARGE SCALE GENOMIC DNA]</scope>
    <source>
        <strain evidence="1 2">BLCC-M154</strain>
    </source>
</reference>
<evidence type="ECO:0000313" key="2">
    <source>
        <dbReference type="Proteomes" id="UP001235303"/>
    </source>
</evidence>